<evidence type="ECO:0000256" key="4">
    <source>
        <dbReference type="ARBA" id="ARBA00022833"/>
    </source>
</evidence>
<evidence type="ECO:0000313" key="8">
    <source>
        <dbReference type="Proteomes" id="UP000319771"/>
    </source>
</evidence>
<dbReference type="InterPro" id="IPR036291">
    <property type="entry name" value="NAD(P)-bd_dom_sf"/>
</dbReference>
<evidence type="ECO:0000313" key="7">
    <source>
        <dbReference type="EMBL" id="TMQ67619.1"/>
    </source>
</evidence>
<dbReference type="Proteomes" id="UP000319771">
    <property type="component" value="Unassembled WGS sequence"/>
</dbReference>
<dbReference type="Pfam" id="PF08240">
    <property type="entry name" value="ADH_N"/>
    <property type="match status" value="1"/>
</dbReference>
<dbReference type="PANTHER" id="PTHR43350">
    <property type="entry name" value="NAD-DEPENDENT ALCOHOL DEHYDROGENASE"/>
    <property type="match status" value="1"/>
</dbReference>
<dbReference type="SUPFAM" id="SSF50129">
    <property type="entry name" value="GroES-like"/>
    <property type="match status" value="1"/>
</dbReference>
<dbReference type="GO" id="GO:0046872">
    <property type="term" value="F:metal ion binding"/>
    <property type="evidence" value="ECO:0007669"/>
    <property type="project" value="UniProtKB-KW"/>
</dbReference>
<evidence type="ECO:0000256" key="1">
    <source>
        <dbReference type="ARBA" id="ARBA00001947"/>
    </source>
</evidence>
<accession>A0A538TVG9</accession>
<evidence type="ECO:0000256" key="3">
    <source>
        <dbReference type="ARBA" id="ARBA00022723"/>
    </source>
</evidence>
<dbReference type="SMART" id="SM00829">
    <property type="entry name" value="PKS_ER"/>
    <property type="match status" value="1"/>
</dbReference>
<dbReference type="InterPro" id="IPR013154">
    <property type="entry name" value="ADH-like_N"/>
</dbReference>
<dbReference type="InterPro" id="IPR011032">
    <property type="entry name" value="GroES-like_sf"/>
</dbReference>
<dbReference type="GO" id="GO:0016491">
    <property type="term" value="F:oxidoreductase activity"/>
    <property type="evidence" value="ECO:0007669"/>
    <property type="project" value="UniProtKB-KW"/>
</dbReference>
<dbReference type="AlphaFoldDB" id="A0A538TVG9"/>
<feature type="non-terminal residue" evidence="7">
    <location>
        <position position="353"/>
    </location>
</feature>
<dbReference type="PANTHER" id="PTHR43350:SF19">
    <property type="entry name" value="D-GULOSIDE 3-DEHYDROGENASE"/>
    <property type="match status" value="1"/>
</dbReference>
<dbReference type="Gene3D" id="3.40.50.720">
    <property type="entry name" value="NAD(P)-binding Rossmann-like Domain"/>
    <property type="match status" value="1"/>
</dbReference>
<dbReference type="EMBL" id="VBPB01000417">
    <property type="protein sequence ID" value="TMQ67619.1"/>
    <property type="molecule type" value="Genomic_DNA"/>
</dbReference>
<dbReference type="InterPro" id="IPR020843">
    <property type="entry name" value="ER"/>
</dbReference>
<dbReference type="InterPro" id="IPR013149">
    <property type="entry name" value="ADH-like_C"/>
</dbReference>
<dbReference type="Pfam" id="PF00107">
    <property type="entry name" value="ADH_zinc_N"/>
    <property type="match status" value="1"/>
</dbReference>
<comment type="cofactor">
    <cofactor evidence="1">
        <name>Zn(2+)</name>
        <dbReference type="ChEBI" id="CHEBI:29105"/>
    </cofactor>
</comment>
<dbReference type="CDD" id="cd08255">
    <property type="entry name" value="2-desacetyl-2-hydroxyethyl_bacteriochlorophyllide_like"/>
    <property type="match status" value="1"/>
</dbReference>
<evidence type="ECO:0000256" key="2">
    <source>
        <dbReference type="ARBA" id="ARBA00008072"/>
    </source>
</evidence>
<comment type="caution">
    <text evidence="7">The sequence shown here is derived from an EMBL/GenBank/DDBJ whole genome shotgun (WGS) entry which is preliminary data.</text>
</comment>
<proteinExistence type="inferred from homology"/>
<evidence type="ECO:0000256" key="5">
    <source>
        <dbReference type="ARBA" id="ARBA00023002"/>
    </source>
</evidence>
<dbReference type="Gene3D" id="3.90.180.10">
    <property type="entry name" value="Medium-chain alcohol dehydrogenases, catalytic domain"/>
    <property type="match status" value="1"/>
</dbReference>
<comment type="similarity">
    <text evidence="2">Belongs to the zinc-containing alcohol dehydrogenase family.</text>
</comment>
<protein>
    <submittedName>
        <fullName evidence="7">Zinc-binding dehydrogenase</fullName>
    </submittedName>
</protein>
<feature type="domain" description="Enoyl reductase (ER)" evidence="6">
    <location>
        <begin position="9"/>
        <end position="335"/>
    </location>
</feature>
<name>A0A538TVG9_UNCEI</name>
<organism evidence="7 8">
    <name type="scientific">Eiseniibacteriota bacterium</name>
    <dbReference type="NCBI Taxonomy" id="2212470"/>
    <lineage>
        <taxon>Bacteria</taxon>
        <taxon>Candidatus Eiseniibacteriota</taxon>
    </lineage>
</organism>
<evidence type="ECO:0000259" key="6">
    <source>
        <dbReference type="SMART" id="SM00829"/>
    </source>
</evidence>
<reference evidence="7 8" key="1">
    <citation type="journal article" date="2019" name="Nat. Microbiol.">
        <title>Mediterranean grassland soil C-N compound turnover is dependent on rainfall and depth, and is mediated by genomically divergent microorganisms.</title>
        <authorList>
            <person name="Diamond S."/>
            <person name="Andeer P.F."/>
            <person name="Li Z."/>
            <person name="Crits-Christoph A."/>
            <person name="Burstein D."/>
            <person name="Anantharaman K."/>
            <person name="Lane K.R."/>
            <person name="Thomas B.C."/>
            <person name="Pan C."/>
            <person name="Northen T.R."/>
            <person name="Banfield J.F."/>
        </authorList>
    </citation>
    <scope>NUCLEOTIDE SEQUENCE [LARGE SCALE GENOMIC DNA]</scope>
    <source>
        <strain evidence="7">WS_11</strain>
    </source>
</reference>
<sequence length="353" mass="37157">MKQIVQNPGSGKLELVEVPVPGVAPGLVLVRNHFSVVSPGTEKTAIDFARKSLLGKARSRPDLVRQVLRKVKQEGPLPTARAVMNRLDVSQPLGYSSAGVVEEVGAGVVGFAPGDRVACAGAGYANHAEWVAVPENLVARAPDGLALDKAAFATLGAIALQGLRVAAPTLGEVAVVIGLGLVGQLAVQLLRANGCRVLGIDVDPARIKQALDQGAEWGAQPDDDHTGWTAAATGGHGADFALVTAASESAAPLQLAAELCRMKGRVVAVGTTAMDLDRRTFYEKELELRMSMSYGPGRYDRRYEEAGLDYPIEYVRWTENRNLQAFLALASSGAIDPGRLDAQAVDFADAESA</sequence>
<gene>
    <name evidence="7" type="ORF">E6K81_17080</name>
</gene>
<keyword evidence="3" id="KW-0479">Metal-binding</keyword>
<keyword evidence="4" id="KW-0862">Zinc</keyword>
<keyword evidence="5" id="KW-0560">Oxidoreductase</keyword>
<dbReference type="SUPFAM" id="SSF51735">
    <property type="entry name" value="NAD(P)-binding Rossmann-fold domains"/>
    <property type="match status" value="1"/>
</dbReference>